<evidence type="ECO:0000313" key="3">
    <source>
        <dbReference type="Proteomes" id="UP000785679"/>
    </source>
</evidence>
<organism evidence="2 3">
    <name type="scientific">Halteria grandinella</name>
    <dbReference type="NCBI Taxonomy" id="5974"/>
    <lineage>
        <taxon>Eukaryota</taxon>
        <taxon>Sar</taxon>
        <taxon>Alveolata</taxon>
        <taxon>Ciliophora</taxon>
        <taxon>Intramacronucleata</taxon>
        <taxon>Spirotrichea</taxon>
        <taxon>Stichotrichia</taxon>
        <taxon>Sporadotrichida</taxon>
        <taxon>Halteriidae</taxon>
        <taxon>Halteria</taxon>
    </lineage>
</organism>
<gene>
    <name evidence="2" type="ORF">FGO68_gene570</name>
</gene>
<protein>
    <submittedName>
        <fullName evidence="2">Uncharacterized protein</fullName>
    </submittedName>
</protein>
<evidence type="ECO:0000256" key="1">
    <source>
        <dbReference type="SAM" id="MobiDB-lite"/>
    </source>
</evidence>
<feature type="region of interest" description="Disordered" evidence="1">
    <location>
        <begin position="1"/>
        <end position="34"/>
    </location>
</feature>
<dbReference type="Proteomes" id="UP000785679">
    <property type="component" value="Unassembled WGS sequence"/>
</dbReference>
<dbReference type="EMBL" id="RRYP01010174">
    <property type="protein sequence ID" value="TNV78556.1"/>
    <property type="molecule type" value="Genomic_DNA"/>
</dbReference>
<name>A0A8J8NNH8_HALGN</name>
<dbReference type="AlphaFoldDB" id="A0A8J8NNH8"/>
<reference evidence="2" key="1">
    <citation type="submission" date="2019-06" db="EMBL/GenBank/DDBJ databases">
        <authorList>
            <person name="Zheng W."/>
        </authorList>
    </citation>
    <scope>NUCLEOTIDE SEQUENCE</scope>
    <source>
        <strain evidence="2">QDHG01</strain>
    </source>
</reference>
<sequence>MRSERMQMNRVHKKQGQSAQRKRFKETQRNKCQGTTRIPTNFLQWMNQVLQKQIRNPQSQRSQETMDFFLIVKQQAKMIQPIQGQPKIH</sequence>
<proteinExistence type="predicted"/>
<comment type="caution">
    <text evidence="2">The sequence shown here is derived from an EMBL/GenBank/DDBJ whole genome shotgun (WGS) entry which is preliminary data.</text>
</comment>
<accession>A0A8J8NNH8</accession>
<feature type="compositionally biased region" description="Basic residues" evidence="1">
    <location>
        <begin position="10"/>
        <end position="24"/>
    </location>
</feature>
<keyword evidence="3" id="KW-1185">Reference proteome</keyword>
<evidence type="ECO:0000313" key="2">
    <source>
        <dbReference type="EMBL" id="TNV78556.1"/>
    </source>
</evidence>